<evidence type="ECO:0000259" key="7">
    <source>
        <dbReference type="Pfam" id="PF00482"/>
    </source>
</evidence>
<protein>
    <submittedName>
        <fullName evidence="9">Type II secretion system protein F</fullName>
    </submittedName>
</protein>
<dbReference type="Proteomes" id="UP000185772">
    <property type="component" value="Unassembled WGS sequence"/>
</dbReference>
<sequence>MPAIIYSTAAAFVVLLAAYGIHLIKDDGTSQLGIADHDDKKVERRSGFVLLIDTLGIRTQQSLRRLYGPLHLKKLDRRLKNAGNPEGLTLDLFIQREAGFISLSILLVAVFTLLGHPVYGLAFGTIFSGWMYLWLFQAVQKRQAAIDRDLPDFLDILAITVCSGMPFRSSLERVCKHFDGPVAEEMRKTLHEMRLGVSRRDAFTSLKKRCRSDNIDNFVTTLLQSEELGTPIGDALTSIVKEIRRERAQQVRRAAAKAQPKVALIATTTMVPGAMILMLGGMVFANRDTFAKLFGG</sequence>
<gene>
    <name evidence="9" type="ORF">BKH27_10945</name>
</gene>
<dbReference type="Pfam" id="PF00482">
    <property type="entry name" value="T2SSF"/>
    <property type="match status" value="1"/>
</dbReference>
<feature type="transmembrane region" description="Helical" evidence="6">
    <location>
        <begin position="262"/>
        <end position="285"/>
    </location>
</feature>
<reference evidence="9 10" key="1">
    <citation type="submission" date="2016-12" db="EMBL/GenBank/DDBJ databases">
        <title>Genomic comparison of strains in the 'Actinomyces naeslundii' group.</title>
        <authorList>
            <person name="Mughal S.R."/>
            <person name="Do T."/>
            <person name="Gilbert S.C."/>
            <person name="Witherden E.A."/>
            <person name="Didelot X."/>
            <person name="Beighton D."/>
        </authorList>
    </citation>
    <scope>NUCLEOTIDE SEQUENCE [LARGE SCALE GENOMIC DNA]</scope>
    <source>
        <strain evidence="9 10">MMRCO6-1</strain>
    </source>
</reference>
<feature type="domain" description="DUF5936" evidence="8">
    <location>
        <begin position="9"/>
        <end position="142"/>
    </location>
</feature>
<keyword evidence="3 6" id="KW-0812">Transmembrane</keyword>
<name>A0A1Q8VUE4_9ACTO</name>
<dbReference type="Gene3D" id="1.20.81.30">
    <property type="entry name" value="Type II secretion system (T2SS), domain F"/>
    <property type="match status" value="1"/>
</dbReference>
<dbReference type="PANTHER" id="PTHR35007">
    <property type="entry name" value="INTEGRAL MEMBRANE PROTEIN-RELATED"/>
    <property type="match status" value="1"/>
</dbReference>
<dbReference type="EMBL" id="MSKM01000047">
    <property type="protein sequence ID" value="OLO51734.1"/>
    <property type="molecule type" value="Genomic_DNA"/>
</dbReference>
<comment type="subcellular location">
    <subcellularLocation>
        <location evidence="1">Cell membrane</location>
        <topology evidence="1">Multi-pass membrane protein</topology>
    </subcellularLocation>
</comment>
<evidence type="ECO:0000313" key="10">
    <source>
        <dbReference type="Proteomes" id="UP000185772"/>
    </source>
</evidence>
<evidence type="ECO:0000256" key="6">
    <source>
        <dbReference type="SAM" id="Phobius"/>
    </source>
</evidence>
<evidence type="ECO:0000256" key="4">
    <source>
        <dbReference type="ARBA" id="ARBA00022989"/>
    </source>
</evidence>
<dbReference type="PANTHER" id="PTHR35007:SF2">
    <property type="entry name" value="PILUS ASSEMBLE PROTEIN"/>
    <property type="match status" value="1"/>
</dbReference>
<dbReference type="RefSeq" id="WP_070661506.1">
    <property type="nucleotide sequence ID" value="NZ_MSKM01000047.1"/>
</dbReference>
<feature type="transmembrane region" description="Helical" evidence="6">
    <location>
        <begin position="121"/>
        <end position="139"/>
    </location>
</feature>
<dbReference type="InterPro" id="IPR042094">
    <property type="entry name" value="T2SS_GspF_sf"/>
</dbReference>
<evidence type="ECO:0000256" key="2">
    <source>
        <dbReference type="ARBA" id="ARBA00022475"/>
    </source>
</evidence>
<accession>A0A1Q8VUE4</accession>
<dbReference type="Pfam" id="PF19359">
    <property type="entry name" value="DUF5936"/>
    <property type="match status" value="1"/>
</dbReference>
<keyword evidence="5 6" id="KW-0472">Membrane</keyword>
<feature type="transmembrane region" description="Helical" evidence="6">
    <location>
        <begin position="98"/>
        <end position="115"/>
    </location>
</feature>
<feature type="transmembrane region" description="Helical" evidence="6">
    <location>
        <begin position="6"/>
        <end position="24"/>
    </location>
</feature>
<dbReference type="AlphaFoldDB" id="A0A1Q8VUE4"/>
<feature type="domain" description="Type II secretion system protein GspF" evidence="7">
    <location>
        <begin position="153"/>
        <end position="279"/>
    </location>
</feature>
<dbReference type="GO" id="GO:0005886">
    <property type="term" value="C:plasma membrane"/>
    <property type="evidence" value="ECO:0007669"/>
    <property type="project" value="UniProtKB-SubCell"/>
</dbReference>
<proteinExistence type="predicted"/>
<dbReference type="InterPro" id="IPR045980">
    <property type="entry name" value="DUF5936"/>
</dbReference>
<organism evidence="9 10">
    <name type="scientific">Actinomyces oris</name>
    <dbReference type="NCBI Taxonomy" id="544580"/>
    <lineage>
        <taxon>Bacteria</taxon>
        <taxon>Bacillati</taxon>
        <taxon>Actinomycetota</taxon>
        <taxon>Actinomycetes</taxon>
        <taxon>Actinomycetales</taxon>
        <taxon>Actinomycetaceae</taxon>
        <taxon>Actinomyces</taxon>
    </lineage>
</organism>
<dbReference type="InterPro" id="IPR018076">
    <property type="entry name" value="T2SS_GspF_dom"/>
</dbReference>
<comment type="caution">
    <text evidence="9">The sequence shown here is derived from an EMBL/GenBank/DDBJ whole genome shotgun (WGS) entry which is preliminary data.</text>
</comment>
<evidence type="ECO:0000256" key="3">
    <source>
        <dbReference type="ARBA" id="ARBA00022692"/>
    </source>
</evidence>
<evidence type="ECO:0000256" key="1">
    <source>
        <dbReference type="ARBA" id="ARBA00004651"/>
    </source>
</evidence>
<evidence type="ECO:0000256" key="5">
    <source>
        <dbReference type="ARBA" id="ARBA00023136"/>
    </source>
</evidence>
<keyword evidence="2" id="KW-1003">Cell membrane</keyword>
<evidence type="ECO:0000313" key="9">
    <source>
        <dbReference type="EMBL" id="OLO51734.1"/>
    </source>
</evidence>
<evidence type="ECO:0000259" key="8">
    <source>
        <dbReference type="Pfam" id="PF19359"/>
    </source>
</evidence>
<keyword evidence="4 6" id="KW-1133">Transmembrane helix</keyword>